<dbReference type="Pfam" id="PF08478">
    <property type="entry name" value="POTRA_1"/>
    <property type="match status" value="1"/>
</dbReference>
<dbReference type="AlphaFoldDB" id="A0A4Q9H0K7"/>
<keyword evidence="6 9" id="KW-1133">Transmembrane helix</keyword>
<dbReference type="GO" id="GO:0005886">
    <property type="term" value="C:plasma membrane"/>
    <property type="evidence" value="ECO:0007669"/>
    <property type="project" value="UniProtKB-SubCell"/>
</dbReference>
<proteinExistence type="inferred from homology"/>
<dbReference type="InterPro" id="IPR013685">
    <property type="entry name" value="POTRA_FtsQ_type"/>
</dbReference>
<reference evidence="11 12" key="1">
    <citation type="submission" date="2019-02" db="EMBL/GenBank/DDBJ databases">
        <title>Aquabacterium sp. strain KMB7.</title>
        <authorList>
            <person name="Chen W.-M."/>
        </authorList>
    </citation>
    <scope>NUCLEOTIDE SEQUENCE [LARGE SCALE GENOMIC DNA]</scope>
    <source>
        <strain evidence="11 12">KMB7</strain>
    </source>
</reference>
<dbReference type="OrthoDB" id="9790370at2"/>
<dbReference type="InterPro" id="IPR005548">
    <property type="entry name" value="Cell_div_FtsQ/DivIB_C"/>
</dbReference>
<keyword evidence="2 9" id="KW-1003">Cell membrane</keyword>
<accession>A0A4Q9H0K7</accession>
<dbReference type="Gene3D" id="3.40.50.11690">
    <property type="entry name" value="Cell division protein FtsQ/DivIB"/>
    <property type="match status" value="1"/>
</dbReference>
<dbReference type="GO" id="GO:0043093">
    <property type="term" value="P:FtsZ-dependent cytokinesis"/>
    <property type="evidence" value="ECO:0007669"/>
    <property type="project" value="UniProtKB-UniRule"/>
</dbReference>
<dbReference type="Gene3D" id="3.10.20.310">
    <property type="entry name" value="membrane protein fhac"/>
    <property type="match status" value="1"/>
</dbReference>
<keyword evidence="8 9" id="KW-0131">Cell cycle</keyword>
<dbReference type="EMBL" id="SIXI01000005">
    <property type="protein sequence ID" value="TBO29407.1"/>
    <property type="molecule type" value="Genomic_DNA"/>
</dbReference>
<name>A0A4Q9H0K7_9BURK</name>
<comment type="caution">
    <text evidence="11">The sequence shown here is derived from an EMBL/GenBank/DDBJ whole genome shotgun (WGS) entry which is preliminary data.</text>
</comment>
<evidence type="ECO:0000256" key="8">
    <source>
        <dbReference type="ARBA" id="ARBA00023306"/>
    </source>
</evidence>
<keyword evidence="5 9" id="KW-0812">Transmembrane</keyword>
<dbReference type="PROSITE" id="PS51779">
    <property type="entry name" value="POTRA"/>
    <property type="match status" value="1"/>
</dbReference>
<dbReference type="Proteomes" id="UP000292120">
    <property type="component" value="Unassembled WGS sequence"/>
</dbReference>
<evidence type="ECO:0000256" key="9">
    <source>
        <dbReference type="HAMAP-Rule" id="MF_00911"/>
    </source>
</evidence>
<comment type="subcellular location">
    <subcellularLocation>
        <location evidence="9">Cell inner membrane</location>
        <topology evidence="9">Single-pass type II membrane protein</topology>
    </subcellularLocation>
    <subcellularLocation>
        <location evidence="1">Membrane</location>
    </subcellularLocation>
    <text evidence="9">Localizes to the division septum.</text>
</comment>
<keyword evidence="4 9" id="KW-0132">Cell division</keyword>
<feature type="transmembrane region" description="Helical" evidence="9">
    <location>
        <begin position="21"/>
        <end position="42"/>
    </location>
</feature>
<evidence type="ECO:0000259" key="10">
    <source>
        <dbReference type="PROSITE" id="PS51779"/>
    </source>
</evidence>
<protein>
    <recommendedName>
        <fullName evidence="9">Cell division protein FtsQ</fullName>
    </recommendedName>
</protein>
<evidence type="ECO:0000256" key="2">
    <source>
        <dbReference type="ARBA" id="ARBA00022475"/>
    </source>
</evidence>
<gene>
    <name evidence="9" type="primary">ftsQ</name>
    <name evidence="11" type="ORF">EYS42_13485</name>
</gene>
<dbReference type="InterPro" id="IPR034746">
    <property type="entry name" value="POTRA"/>
</dbReference>
<dbReference type="GO" id="GO:0032153">
    <property type="term" value="C:cell division site"/>
    <property type="evidence" value="ECO:0007669"/>
    <property type="project" value="UniProtKB-UniRule"/>
</dbReference>
<dbReference type="Pfam" id="PF03799">
    <property type="entry name" value="FtsQ_DivIB_C"/>
    <property type="match status" value="1"/>
</dbReference>
<dbReference type="InterPro" id="IPR045335">
    <property type="entry name" value="FtsQ_C_sf"/>
</dbReference>
<keyword evidence="7 9" id="KW-0472">Membrane</keyword>
<feature type="domain" description="POTRA" evidence="10">
    <location>
        <begin position="48"/>
        <end position="117"/>
    </location>
</feature>
<dbReference type="GO" id="GO:0090529">
    <property type="term" value="P:cell septum assembly"/>
    <property type="evidence" value="ECO:0007669"/>
    <property type="project" value="InterPro"/>
</dbReference>
<dbReference type="RefSeq" id="WP_130968702.1">
    <property type="nucleotide sequence ID" value="NZ_SIXI01000005.1"/>
</dbReference>
<comment type="subunit">
    <text evidence="9">Part of a complex composed of FtsB, FtsL and FtsQ.</text>
</comment>
<evidence type="ECO:0000256" key="3">
    <source>
        <dbReference type="ARBA" id="ARBA00022519"/>
    </source>
</evidence>
<dbReference type="PANTHER" id="PTHR35851:SF1">
    <property type="entry name" value="CELL DIVISION PROTEIN FTSQ"/>
    <property type="match status" value="1"/>
</dbReference>
<keyword evidence="3 9" id="KW-0997">Cell inner membrane</keyword>
<sequence length="275" mass="31293">MQAAAAFQSHEMPSDIRWMQAVTQFMAWVMLALAVAAALTWVSRQPFFQIRQVRIEGELQRNNLPTVRANALPRIHGDYFSVDLQHARQVFETVPWVRKAVVRRVWPNELRVTLEEHRPAAYWSHDERDDQLVNIQGEVFDVNIGDVEDERLPTLKAPTHATADQAQQMLQMLGRLRTVLAPLGTEIDTLELNDRGNWIVTLEDEAVINLGRGEIPDVIGRASRFVRTLPQLQAQYGQPLESADLRYPKGYAVKLRGLTTLQENSVVKSGAIQRQ</sequence>
<comment type="function">
    <text evidence="9">Essential cell division protein. May link together the upstream cell division proteins, which are predominantly cytoplasmic, with the downstream cell division proteins, which are predominantly periplasmic. May control correct divisome assembly.</text>
</comment>
<dbReference type="HAMAP" id="MF_00911">
    <property type="entry name" value="FtsQ_subfam"/>
    <property type="match status" value="1"/>
</dbReference>
<dbReference type="PANTHER" id="PTHR35851">
    <property type="entry name" value="CELL DIVISION PROTEIN FTSQ"/>
    <property type="match status" value="1"/>
</dbReference>
<comment type="similarity">
    <text evidence="9">Belongs to the FtsQ/DivIB family. FtsQ subfamily.</text>
</comment>
<evidence type="ECO:0000256" key="4">
    <source>
        <dbReference type="ARBA" id="ARBA00022618"/>
    </source>
</evidence>
<evidence type="ECO:0000256" key="7">
    <source>
        <dbReference type="ARBA" id="ARBA00023136"/>
    </source>
</evidence>
<evidence type="ECO:0000256" key="5">
    <source>
        <dbReference type="ARBA" id="ARBA00022692"/>
    </source>
</evidence>
<evidence type="ECO:0000256" key="6">
    <source>
        <dbReference type="ARBA" id="ARBA00022989"/>
    </source>
</evidence>
<evidence type="ECO:0000313" key="11">
    <source>
        <dbReference type="EMBL" id="TBO29407.1"/>
    </source>
</evidence>
<organism evidence="11 12">
    <name type="scientific">Aquabacterium lacunae</name>
    <dbReference type="NCBI Taxonomy" id="2528630"/>
    <lineage>
        <taxon>Bacteria</taxon>
        <taxon>Pseudomonadati</taxon>
        <taxon>Pseudomonadota</taxon>
        <taxon>Betaproteobacteria</taxon>
        <taxon>Burkholderiales</taxon>
        <taxon>Aquabacterium</taxon>
    </lineage>
</organism>
<keyword evidence="12" id="KW-1185">Reference proteome</keyword>
<evidence type="ECO:0000256" key="1">
    <source>
        <dbReference type="ARBA" id="ARBA00004370"/>
    </source>
</evidence>
<evidence type="ECO:0000313" key="12">
    <source>
        <dbReference type="Proteomes" id="UP000292120"/>
    </source>
</evidence>
<dbReference type="InterPro" id="IPR026579">
    <property type="entry name" value="FtsQ"/>
</dbReference>